<evidence type="ECO:0000259" key="2">
    <source>
        <dbReference type="Pfam" id="PF00078"/>
    </source>
</evidence>
<feature type="compositionally biased region" description="Basic and acidic residues" evidence="1">
    <location>
        <begin position="1099"/>
        <end position="1111"/>
    </location>
</feature>
<feature type="compositionally biased region" description="Polar residues" evidence="1">
    <location>
        <begin position="201"/>
        <end position="213"/>
    </location>
</feature>
<feature type="compositionally biased region" description="Polar residues" evidence="1">
    <location>
        <begin position="382"/>
        <end position="392"/>
    </location>
</feature>
<reference evidence="3 4" key="1">
    <citation type="submission" date="2016-02" db="EMBL/GenBank/DDBJ databases">
        <title>Genome analysis of coral dinoflagellate symbionts highlights evolutionary adaptations to a symbiotic lifestyle.</title>
        <authorList>
            <person name="Aranda M."/>
            <person name="Li Y."/>
            <person name="Liew Y.J."/>
            <person name="Baumgarten S."/>
            <person name="Simakov O."/>
            <person name="Wilson M."/>
            <person name="Piel J."/>
            <person name="Ashoor H."/>
            <person name="Bougouffa S."/>
            <person name="Bajic V.B."/>
            <person name="Ryu T."/>
            <person name="Ravasi T."/>
            <person name="Bayer T."/>
            <person name="Micklem G."/>
            <person name="Kim H."/>
            <person name="Bhak J."/>
            <person name="Lajeunesse T.C."/>
            <person name="Voolstra C.R."/>
        </authorList>
    </citation>
    <scope>NUCLEOTIDE SEQUENCE [LARGE SCALE GENOMIC DNA]</scope>
    <source>
        <strain evidence="3 4">CCMP2467</strain>
    </source>
</reference>
<dbReference type="PANTHER" id="PTHR19446">
    <property type="entry name" value="REVERSE TRANSCRIPTASES"/>
    <property type="match status" value="1"/>
</dbReference>
<keyword evidence="4" id="KW-1185">Reference proteome</keyword>
<organism evidence="3 4">
    <name type="scientific">Symbiodinium microadriaticum</name>
    <name type="common">Dinoflagellate</name>
    <name type="synonym">Zooxanthella microadriatica</name>
    <dbReference type="NCBI Taxonomy" id="2951"/>
    <lineage>
        <taxon>Eukaryota</taxon>
        <taxon>Sar</taxon>
        <taxon>Alveolata</taxon>
        <taxon>Dinophyceae</taxon>
        <taxon>Suessiales</taxon>
        <taxon>Symbiodiniaceae</taxon>
        <taxon>Symbiodinium</taxon>
    </lineage>
</organism>
<feature type="compositionally biased region" description="Low complexity" evidence="1">
    <location>
        <begin position="454"/>
        <end position="463"/>
    </location>
</feature>
<comment type="caution">
    <text evidence="3">The sequence shown here is derived from an EMBL/GenBank/DDBJ whole genome shotgun (WGS) entry which is preliminary data.</text>
</comment>
<dbReference type="OrthoDB" id="415822at2759"/>
<feature type="compositionally biased region" description="Low complexity" evidence="1">
    <location>
        <begin position="535"/>
        <end position="551"/>
    </location>
</feature>
<dbReference type="EMBL" id="LSRX01000070">
    <property type="protein sequence ID" value="OLQ10851.1"/>
    <property type="molecule type" value="Genomic_DNA"/>
</dbReference>
<feature type="region of interest" description="Disordered" evidence="1">
    <location>
        <begin position="1084"/>
        <end position="1154"/>
    </location>
</feature>
<accession>A0A1Q9ETU7</accession>
<feature type="compositionally biased region" description="Polar residues" evidence="1">
    <location>
        <begin position="471"/>
        <end position="481"/>
    </location>
</feature>
<feature type="region of interest" description="Disordered" evidence="1">
    <location>
        <begin position="361"/>
        <end position="395"/>
    </location>
</feature>
<name>A0A1Q9ETU7_SYMMI</name>
<proteinExistence type="predicted"/>
<gene>
    <name evidence="3" type="ORF">AK812_SmicGene5372</name>
</gene>
<feature type="region of interest" description="Disordered" evidence="1">
    <location>
        <begin position="201"/>
        <end position="229"/>
    </location>
</feature>
<evidence type="ECO:0000313" key="4">
    <source>
        <dbReference type="Proteomes" id="UP000186817"/>
    </source>
</evidence>
<dbReference type="Proteomes" id="UP000186817">
    <property type="component" value="Unassembled WGS sequence"/>
</dbReference>
<feature type="domain" description="Reverse transcriptase" evidence="2">
    <location>
        <begin position="760"/>
        <end position="951"/>
    </location>
</feature>
<sequence>MPSSGNTASAVDGDHHDEAPSLLDTDEELAALDPAARMAMLQGMADRSARAARGEVFGPPVPVPLHGPQPGTPRASGARSSPPPIRRRSRSPRVTHQPDHPPAPETAATESTPTDANYFVEIRVDPSWPIHLCLQIRILPAEVASSASMRILFEGAALSQTLAEGSCPTSAGALSRGTPPWSAARFISARLMENPSGSLLVDSQQADASTHQTGAAPPPSPTDHELEQAAQEAEYRTLEVLLGSTMAPEVKDSEATAAATGETDETLAEATMPISAVSDRRRNRSRSRARAVANYTLETPSAAASITAYPCLLTALHLAICSLLHFTQDADVTVPIESSTPAAGAGFASQDEVQVVADLINVPDADQTSNDTKDTKQRRQTDPSTCSPSAQEEAQIPEGRLQGCSLNNFAALPFNLLPPPLPLQALPYRPCGAKVDQQPGSTQTVALPSPPPSTDADNATADTARPRDWQSRTSQASSTRLTADPAQEIRDTQTVKQTIGDTDSDPKAKIKRKRAAGSKQPKVPKLSRRAGPAHSSTATANSSRRAAASSAEVMDPDFRPDPAKRPRIVSPWLEPMSQAAERYMRLCSLYPMQHRCSLQQHSLPPQQAALEARSSAAICQNLYNYAVQSYADIEQPPSISLLYSGAYFSDCLTTSDQLVCNQSLAADDASELYTSITGWAWGWIENGQMSHTRVLNEGEPGACAHQVLIEDEHINGGVEFETQVDQASLHQDWCGNMHTDMPGDWPISALCLLNKPSKPPKAPENLRPIALLHPVSKCLATLAAERLRPYVYDLACRFPQFAYVGMRSVEDAIERACAHCATARTVLEGQKYNLHRRREGHTVGHCKGGLTLSLDLSRAFDCLPREVLHASLRFAQVDAELIDLILHIHRHSKLRIDHKDHRILVELHSGVRQRCSLSPALWSIFICYALHLLSSRVPLAALTAFSDDILAQWIIDAPQDVLSALKDMAFIIAFSSTADIPSTEQQIPLTQPLPIGDLLQKYYVPNTETRVCGTALFVTNGSLGRRHRIRPNMSLRALFSNRPSPCVFSSVRPIAMTLSEAIESTTLQRQKDAEAELALLECWGENPPQTQPMDTEPSAGEKRATSPDQERRKYHRRESKGNGAGKGSGDRPARQMPRPPPRTRRTAAEPNETNTEGMMWMMGRMLLRLEDQMALERFQSGFVMFFRPSSRMSIIPLLAKKSEHWHELKAQKDMELSLALRAFLFRSMFDVIQKRLQETVKNPTQLEAAQQLQVFLPDKAGEPLRIPYLMYNTETRQLEPKTDPAPLTLERVVEILAAILKHSLDSLAILRFHPTQRLSAPIQGPTLPFLLQVGNRPRASFELYDNLILLTNSGLWQLVGGSLRTERMSRNPLAVELQKRLQRQHER</sequence>
<dbReference type="InterPro" id="IPR000477">
    <property type="entry name" value="RT_dom"/>
</dbReference>
<evidence type="ECO:0000313" key="3">
    <source>
        <dbReference type="EMBL" id="OLQ10851.1"/>
    </source>
</evidence>
<feature type="compositionally biased region" description="Basic and acidic residues" evidence="1">
    <location>
        <begin position="371"/>
        <end position="381"/>
    </location>
</feature>
<feature type="compositionally biased region" description="Pro residues" evidence="1">
    <location>
        <begin position="59"/>
        <end position="71"/>
    </location>
</feature>
<feature type="region of interest" description="Disordered" evidence="1">
    <location>
        <begin position="432"/>
        <end position="562"/>
    </location>
</feature>
<protein>
    <recommendedName>
        <fullName evidence="2">Reverse transcriptase domain-containing protein</fullName>
    </recommendedName>
</protein>
<feature type="region of interest" description="Disordered" evidence="1">
    <location>
        <begin position="1"/>
        <end position="30"/>
    </location>
</feature>
<evidence type="ECO:0000256" key="1">
    <source>
        <dbReference type="SAM" id="MobiDB-lite"/>
    </source>
</evidence>
<feature type="region of interest" description="Disordered" evidence="1">
    <location>
        <begin position="44"/>
        <end position="113"/>
    </location>
</feature>
<dbReference type="Pfam" id="PF00078">
    <property type="entry name" value="RVT_1"/>
    <property type="match status" value="1"/>
</dbReference>
<feature type="region of interest" description="Disordered" evidence="1">
    <location>
        <begin position="246"/>
        <end position="268"/>
    </location>
</feature>